<dbReference type="EMBL" id="VSRR010000593">
    <property type="protein sequence ID" value="MPC17484.1"/>
    <property type="molecule type" value="Genomic_DNA"/>
</dbReference>
<comment type="caution">
    <text evidence="1">The sequence shown here is derived from an EMBL/GenBank/DDBJ whole genome shotgun (WGS) entry which is preliminary data.</text>
</comment>
<evidence type="ECO:0000313" key="2">
    <source>
        <dbReference type="Proteomes" id="UP000324222"/>
    </source>
</evidence>
<dbReference type="AlphaFoldDB" id="A0A5B7D876"/>
<accession>A0A5B7D876</accession>
<name>A0A5B7D876_PORTR</name>
<sequence length="235" mass="25699">MVSSQHEELSGGLELLGKEVCHHLEAKTRPDNSTSTTLHYITTPAWTHLYAILPTVHIVTKEQEVGGCEVRPNPPQCLLKADQVSCNAGLSFLLCSKKRRAATISLGRDLVLKASTERYLSKCLAGFSADTSAVVNTDASFVFSTSKPVSDTSPAPRKHRLTFHVEQQLCVNDLSRASHLHSVLSEGVPTVAWALERSITQRNGGCNEFLGEPVWWVGGEVLQSRLILFSPLVEP</sequence>
<organism evidence="1 2">
    <name type="scientific">Portunus trituberculatus</name>
    <name type="common">Swimming crab</name>
    <name type="synonym">Neptunus trituberculatus</name>
    <dbReference type="NCBI Taxonomy" id="210409"/>
    <lineage>
        <taxon>Eukaryota</taxon>
        <taxon>Metazoa</taxon>
        <taxon>Ecdysozoa</taxon>
        <taxon>Arthropoda</taxon>
        <taxon>Crustacea</taxon>
        <taxon>Multicrustacea</taxon>
        <taxon>Malacostraca</taxon>
        <taxon>Eumalacostraca</taxon>
        <taxon>Eucarida</taxon>
        <taxon>Decapoda</taxon>
        <taxon>Pleocyemata</taxon>
        <taxon>Brachyura</taxon>
        <taxon>Eubrachyura</taxon>
        <taxon>Portunoidea</taxon>
        <taxon>Portunidae</taxon>
        <taxon>Portuninae</taxon>
        <taxon>Portunus</taxon>
    </lineage>
</organism>
<dbReference type="Proteomes" id="UP000324222">
    <property type="component" value="Unassembled WGS sequence"/>
</dbReference>
<protein>
    <submittedName>
        <fullName evidence="1">Uncharacterized protein</fullName>
    </submittedName>
</protein>
<evidence type="ECO:0000313" key="1">
    <source>
        <dbReference type="EMBL" id="MPC17484.1"/>
    </source>
</evidence>
<reference evidence="1 2" key="1">
    <citation type="submission" date="2019-05" db="EMBL/GenBank/DDBJ databases">
        <title>Another draft genome of Portunus trituberculatus and its Hox gene families provides insights of decapod evolution.</title>
        <authorList>
            <person name="Jeong J.-H."/>
            <person name="Song I."/>
            <person name="Kim S."/>
            <person name="Choi T."/>
            <person name="Kim D."/>
            <person name="Ryu S."/>
            <person name="Kim W."/>
        </authorList>
    </citation>
    <scope>NUCLEOTIDE SEQUENCE [LARGE SCALE GENOMIC DNA]</scope>
    <source>
        <tissue evidence="1">Muscle</tissue>
    </source>
</reference>
<keyword evidence="2" id="KW-1185">Reference proteome</keyword>
<gene>
    <name evidence="1" type="ORF">E2C01_010342</name>
</gene>
<proteinExistence type="predicted"/>